<feature type="domain" description="Glycosyltransferase subfamily 4-like N-terminal" evidence="2">
    <location>
        <begin position="24"/>
        <end position="179"/>
    </location>
</feature>
<protein>
    <recommendedName>
        <fullName evidence="5">Glycosyltransferase</fullName>
    </recommendedName>
</protein>
<proteinExistence type="predicted"/>
<dbReference type="Proteomes" id="UP000034854">
    <property type="component" value="Unassembled WGS sequence"/>
</dbReference>
<evidence type="ECO:0000259" key="2">
    <source>
        <dbReference type="Pfam" id="PF13439"/>
    </source>
</evidence>
<dbReference type="EMBL" id="LCAG01000030">
    <property type="protein sequence ID" value="KKR85843.1"/>
    <property type="molecule type" value="Genomic_DNA"/>
</dbReference>
<reference evidence="3 4" key="1">
    <citation type="journal article" date="2015" name="Nature">
        <title>rRNA introns, odd ribosomes, and small enigmatic genomes across a large radiation of phyla.</title>
        <authorList>
            <person name="Brown C.T."/>
            <person name="Hug L.A."/>
            <person name="Thomas B.C."/>
            <person name="Sharon I."/>
            <person name="Castelle C.J."/>
            <person name="Singh A."/>
            <person name="Wilkins M.J."/>
            <person name="Williams K.H."/>
            <person name="Banfield J.F."/>
        </authorList>
    </citation>
    <scope>NUCLEOTIDE SEQUENCE [LARGE SCALE GENOMIC DNA]</scope>
</reference>
<organism evidence="3 4">
    <name type="scientific">Candidatus Curtissbacteria bacterium GW2011_GWA1_41_11</name>
    <dbReference type="NCBI Taxonomy" id="1618409"/>
    <lineage>
        <taxon>Bacteria</taxon>
        <taxon>Candidatus Curtissiibacteriota</taxon>
    </lineage>
</organism>
<evidence type="ECO:0000259" key="1">
    <source>
        <dbReference type="Pfam" id="PF00534"/>
    </source>
</evidence>
<sequence>MKKMQKAKIVISSYDDVNNPFYGGGGAYAVCEVAKSLAADFKVTVVTGKYPGSKNKIQDKVLYKRIGIAKAGPKVGQLIYYFFLPFYFLFQEFDLWIESFTPPFSTSFLQLFTQKPVIGLVHMLSGEDMRRKYRLPFEIIEKLGLKTYKYFIVPTESVKKKILQINAQAYVNIIPNGINQIKISKNNVKTKKNILYLGRIEVNQKGLDLLIEAFSKIANHIPYELIIAGSGASGEINKLKKIIKEFDIEDKIKLLGRVEGSVKNNLFSNTIFTVIPSRFETFSTVALESLAHGLPIISFGIDGLSWVPQGLSLKVKSFNSNALARAMQTLSQNAALRRRLQVAGLKFSKRNSWHKSLEEYSRYTYQILNGGGV</sequence>
<name>A0A0G0UA14_9BACT</name>
<dbReference type="Gene3D" id="3.40.50.2000">
    <property type="entry name" value="Glycogen Phosphorylase B"/>
    <property type="match status" value="2"/>
</dbReference>
<dbReference type="PATRIC" id="fig|1618409.3.peg.917"/>
<dbReference type="CDD" id="cd03801">
    <property type="entry name" value="GT4_PimA-like"/>
    <property type="match status" value="1"/>
</dbReference>
<dbReference type="Pfam" id="PF13439">
    <property type="entry name" value="Glyco_transf_4"/>
    <property type="match status" value="1"/>
</dbReference>
<dbReference type="InterPro" id="IPR001296">
    <property type="entry name" value="Glyco_trans_1"/>
</dbReference>
<feature type="domain" description="Glycosyl transferase family 1" evidence="1">
    <location>
        <begin position="182"/>
        <end position="343"/>
    </location>
</feature>
<comment type="caution">
    <text evidence="3">The sequence shown here is derived from an EMBL/GenBank/DDBJ whole genome shotgun (WGS) entry which is preliminary data.</text>
</comment>
<evidence type="ECO:0000313" key="4">
    <source>
        <dbReference type="Proteomes" id="UP000034854"/>
    </source>
</evidence>
<dbReference type="SUPFAM" id="SSF53756">
    <property type="entry name" value="UDP-Glycosyltransferase/glycogen phosphorylase"/>
    <property type="match status" value="1"/>
</dbReference>
<dbReference type="PANTHER" id="PTHR12526">
    <property type="entry name" value="GLYCOSYLTRANSFERASE"/>
    <property type="match status" value="1"/>
</dbReference>
<evidence type="ECO:0000313" key="3">
    <source>
        <dbReference type="EMBL" id="KKR85843.1"/>
    </source>
</evidence>
<evidence type="ECO:0008006" key="5">
    <source>
        <dbReference type="Google" id="ProtNLM"/>
    </source>
</evidence>
<dbReference type="AlphaFoldDB" id="A0A0G0UA14"/>
<dbReference type="Pfam" id="PF00534">
    <property type="entry name" value="Glycos_transf_1"/>
    <property type="match status" value="1"/>
</dbReference>
<dbReference type="GO" id="GO:0016757">
    <property type="term" value="F:glycosyltransferase activity"/>
    <property type="evidence" value="ECO:0007669"/>
    <property type="project" value="InterPro"/>
</dbReference>
<dbReference type="InterPro" id="IPR028098">
    <property type="entry name" value="Glyco_trans_4-like_N"/>
</dbReference>
<gene>
    <name evidence="3" type="ORF">UU34_C0030G0003</name>
</gene>
<accession>A0A0G0UA14</accession>